<protein>
    <recommendedName>
        <fullName evidence="3">Transmembrane protein 53</fullName>
    </recommendedName>
</protein>
<evidence type="ECO:0000313" key="2">
    <source>
        <dbReference type="Proteomes" id="UP000037069"/>
    </source>
</evidence>
<proteinExistence type="predicted"/>
<keyword evidence="2" id="KW-1185">Reference proteome</keyword>
<feature type="non-terminal residue" evidence="1">
    <location>
        <position position="1"/>
    </location>
</feature>
<dbReference type="InterPro" id="IPR008547">
    <property type="entry name" value="DUF829_TMEM53"/>
</dbReference>
<dbReference type="SUPFAM" id="SSF53474">
    <property type="entry name" value="alpha/beta-Hydrolases"/>
    <property type="match status" value="1"/>
</dbReference>
<comment type="caution">
    <text evidence="1">The sequence shown here is derived from an EMBL/GenBank/DDBJ whole genome shotgun (WGS) entry which is preliminary data.</text>
</comment>
<dbReference type="Pfam" id="PF05705">
    <property type="entry name" value="DUF829"/>
    <property type="match status" value="1"/>
</dbReference>
<organism evidence="1 2">
    <name type="scientific">Lucilia cuprina</name>
    <name type="common">Green bottle fly</name>
    <name type="synonym">Australian sheep blowfly</name>
    <dbReference type="NCBI Taxonomy" id="7375"/>
    <lineage>
        <taxon>Eukaryota</taxon>
        <taxon>Metazoa</taxon>
        <taxon>Ecdysozoa</taxon>
        <taxon>Arthropoda</taxon>
        <taxon>Hexapoda</taxon>
        <taxon>Insecta</taxon>
        <taxon>Pterygota</taxon>
        <taxon>Neoptera</taxon>
        <taxon>Endopterygota</taxon>
        <taxon>Diptera</taxon>
        <taxon>Brachycera</taxon>
        <taxon>Muscomorpha</taxon>
        <taxon>Oestroidea</taxon>
        <taxon>Calliphoridae</taxon>
        <taxon>Luciliinae</taxon>
        <taxon>Lucilia</taxon>
    </lineage>
</organism>
<sequence>VVLLHYTRIKKNKPKMATISRFVLNTTAPRLCFIKSSTNTSTRALIGLTNTTTTLSNNINSNISSKQQNFIRKSLTTLQTIAATTPNIGFQNKNDAQMRDYTSAPKGATRSFTGTSAATPMLLMSKYKPLQQIRNFSSLNMPMQSQCSKLVHQNAMAPLKNRRYISSKEITKNMTLYTNGSFKSEVDRNTLEFKKPTGNPLVLMMAWLMAKQKHLKKYAEIYTDLGFDVMVVHITPWQLLWPVKGTQVVAAETLKFLESNKSYEPIVLHGFSVGAYQFGELMLQMSRDMDRYSHILNRIICQVWDSAADITEIPVGVPKSIFPKNLRMQTALRNYTLYHLKTFHNQATVHYMRSSQMFHSTLCKKPALFFVSDNDLIGPPSSNQAVRENWERADIKVTWKCWKHSLHAGHLMKHREEYLDLLFKHLEECGVLEAIGVKQRAKL</sequence>
<dbReference type="PANTHER" id="PTHR20908:SF1">
    <property type="entry name" value="LD15586P"/>
    <property type="match status" value="1"/>
</dbReference>
<dbReference type="OMA" id="DRYSHIL"/>
<dbReference type="InterPro" id="IPR029058">
    <property type="entry name" value="AB_hydrolase_fold"/>
</dbReference>
<dbReference type="GO" id="GO:0017171">
    <property type="term" value="F:serine hydrolase activity"/>
    <property type="evidence" value="ECO:0007669"/>
    <property type="project" value="TreeGrafter"/>
</dbReference>
<dbReference type="OrthoDB" id="77878at2759"/>
<gene>
    <name evidence="1" type="ORF">FF38_09381</name>
</gene>
<name>A0A0L0CT71_LUCCU</name>
<dbReference type="Proteomes" id="UP000037069">
    <property type="component" value="Unassembled WGS sequence"/>
</dbReference>
<reference evidence="1 2" key="1">
    <citation type="journal article" date="2015" name="Nat. Commun.">
        <title>Lucilia cuprina genome unlocks parasitic fly biology to underpin future interventions.</title>
        <authorList>
            <person name="Anstead C.A."/>
            <person name="Korhonen P.K."/>
            <person name="Young N.D."/>
            <person name="Hall R.S."/>
            <person name="Jex A.R."/>
            <person name="Murali S.C."/>
            <person name="Hughes D.S."/>
            <person name="Lee S.F."/>
            <person name="Perry T."/>
            <person name="Stroehlein A.J."/>
            <person name="Ansell B.R."/>
            <person name="Breugelmans B."/>
            <person name="Hofmann A."/>
            <person name="Qu J."/>
            <person name="Dugan S."/>
            <person name="Lee S.L."/>
            <person name="Chao H."/>
            <person name="Dinh H."/>
            <person name="Han Y."/>
            <person name="Doddapaneni H.V."/>
            <person name="Worley K.C."/>
            <person name="Muzny D.M."/>
            <person name="Ioannidis P."/>
            <person name="Waterhouse R.M."/>
            <person name="Zdobnov E.M."/>
            <person name="James P.J."/>
            <person name="Bagnall N.H."/>
            <person name="Kotze A.C."/>
            <person name="Gibbs R.A."/>
            <person name="Richards S."/>
            <person name="Batterham P."/>
            <person name="Gasser R.B."/>
        </authorList>
    </citation>
    <scope>NUCLEOTIDE SEQUENCE [LARGE SCALE GENOMIC DNA]</scope>
    <source>
        <strain evidence="1 2">LS</strain>
        <tissue evidence="1">Full body</tissue>
    </source>
</reference>
<evidence type="ECO:0000313" key="1">
    <source>
        <dbReference type="EMBL" id="KNC34614.1"/>
    </source>
</evidence>
<accession>A0A0L0CT71</accession>
<evidence type="ECO:0008006" key="3">
    <source>
        <dbReference type="Google" id="ProtNLM"/>
    </source>
</evidence>
<dbReference type="EMBL" id="JRES01000049">
    <property type="protein sequence ID" value="KNC34614.1"/>
    <property type="molecule type" value="Genomic_DNA"/>
</dbReference>
<dbReference type="Gene3D" id="3.40.50.1820">
    <property type="entry name" value="alpha/beta hydrolase"/>
    <property type="match status" value="1"/>
</dbReference>
<dbReference type="PANTHER" id="PTHR20908">
    <property type="entry name" value="LD15586P"/>
    <property type="match status" value="1"/>
</dbReference>
<dbReference type="AlphaFoldDB" id="A0A0L0CT71"/>